<dbReference type="AlphaFoldDB" id="A0A414Y686"/>
<accession>A0A414Y686</accession>
<protein>
    <submittedName>
        <fullName evidence="1">Uncharacterized protein</fullName>
    </submittedName>
</protein>
<name>A0A414Y686_9BACT</name>
<evidence type="ECO:0000313" key="2">
    <source>
        <dbReference type="Proteomes" id="UP000284548"/>
    </source>
</evidence>
<evidence type="ECO:0000313" key="1">
    <source>
        <dbReference type="EMBL" id="RHH81625.1"/>
    </source>
</evidence>
<dbReference type="Proteomes" id="UP000284548">
    <property type="component" value="Unassembled WGS sequence"/>
</dbReference>
<comment type="caution">
    <text evidence="1">The sequence shown here is derived from an EMBL/GenBank/DDBJ whole genome shotgun (WGS) entry which is preliminary data.</text>
</comment>
<dbReference type="RefSeq" id="WP_118255067.1">
    <property type="nucleotide sequence ID" value="NZ_QRKB01000024.1"/>
</dbReference>
<reference evidence="1 2" key="1">
    <citation type="submission" date="2018-08" db="EMBL/GenBank/DDBJ databases">
        <title>A genome reference for cultivated species of the human gut microbiota.</title>
        <authorList>
            <person name="Zou Y."/>
            <person name="Xue W."/>
            <person name="Luo G."/>
        </authorList>
    </citation>
    <scope>NUCLEOTIDE SEQUENCE [LARGE SCALE GENOMIC DNA]</scope>
    <source>
        <strain evidence="1 2">AM16-54</strain>
    </source>
</reference>
<gene>
    <name evidence="1" type="ORF">DW192_09815</name>
</gene>
<sequence>MSKVNRMIELKPDCTGDTREVLVSVGHRCEYCQGNGYFWGVDKIGKHVKTPCPICQGKKELDAVIGIQWKPTCKE</sequence>
<dbReference type="EMBL" id="QRKB01000024">
    <property type="protein sequence ID" value="RHH81625.1"/>
    <property type="molecule type" value="Genomic_DNA"/>
</dbReference>
<proteinExistence type="predicted"/>
<organism evidence="1 2">
    <name type="scientific">Segatella copri</name>
    <dbReference type="NCBI Taxonomy" id="165179"/>
    <lineage>
        <taxon>Bacteria</taxon>
        <taxon>Pseudomonadati</taxon>
        <taxon>Bacteroidota</taxon>
        <taxon>Bacteroidia</taxon>
        <taxon>Bacteroidales</taxon>
        <taxon>Prevotellaceae</taxon>
        <taxon>Segatella</taxon>
    </lineage>
</organism>